<evidence type="ECO:0000313" key="1">
    <source>
        <dbReference type="EMBL" id="OEV12512.1"/>
    </source>
</evidence>
<reference evidence="1 2" key="1">
    <citation type="journal article" date="2016" name="Front. Microbiol.">
        <title>Comparative Genomics Analysis of Streptomyces Species Reveals Their Adaptation to the Marine Environment and Their Diversity at the Genomic Level.</title>
        <authorList>
            <person name="Tian X."/>
            <person name="Zhang Z."/>
            <person name="Yang T."/>
            <person name="Chen M."/>
            <person name="Li J."/>
            <person name="Chen F."/>
            <person name="Yang J."/>
            <person name="Li W."/>
            <person name="Zhang B."/>
            <person name="Zhang Z."/>
            <person name="Wu J."/>
            <person name="Zhang C."/>
            <person name="Long L."/>
            <person name="Xiao J."/>
        </authorList>
    </citation>
    <scope>NUCLEOTIDE SEQUENCE [LARGE SCALE GENOMIC DNA]</scope>
    <source>
        <strain evidence="1 2">SCSIO 10429</strain>
    </source>
</reference>
<sequence length="68" mass="6925">MTPAGPESGGGYDWAVTDAAGTPYSSGRVEYADGPAPVATDLDALHRRHTRPVEVAGGYAALHASGIE</sequence>
<proteinExistence type="predicted"/>
<keyword evidence="2" id="KW-1185">Reference proteome</keyword>
<gene>
    <name evidence="1" type="ORF">AN218_07960</name>
</gene>
<evidence type="ECO:0000313" key="2">
    <source>
        <dbReference type="Proteomes" id="UP000176005"/>
    </source>
</evidence>
<dbReference type="Proteomes" id="UP000176005">
    <property type="component" value="Unassembled WGS sequence"/>
</dbReference>
<name>A0A1E7L8F8_9ACTN</name>
<dbReference type="AlphaFoldDB" id="A0A1E7L8F8"/>
<accession>A0A1E7L8F8</accession>
<feature type="non-terminal residue" evidence="1">
    <location>
        <position position="68"/>
    </location>
</feature>
<organism evidence="1 2">
    <name type="scientific">Streptomyces nanshensis</name>
    <dbReference type="NCBI Taxonomy" id="518642"/>
    <lineage>
        <taxon>Bacteria</taxon>
        <taxon>Bacillati</taxon>
        <taxon>Actinomycetota</taxon>
        <taxon>Actinomycetes</taxon>
        <taxon>Kitasatosporales</taxon>
        <taxon>Streptomycetaceae</taxon>
        <taxon>Streptomyces</taxon>
    </lineage>
</organism>
<protein>
    <submittedName>
        <fullName evidence="1">Uncharacterized protein</fullName>
    </submittedName>
</protein>
<dbReference type="EMBL" id="LJGW01000137">
    <property type="protein sequence ID" value="OEV12512.1"/>
    <property type="molecule type" value="Genomic_DNA"/>
</dbReference>
<comment type="caution">
    <text evidence="1">The sequence shown here is derived from an EMBL/GenBank/DDBJ whole genome shotgun (WGS) entry which is preliminary data.</text>
</comment>